<accession>A0A931NDG6</accession>
<sequence length="58" mass="6684">MPQFTSPRPALNLKPRNPWVAPAARRKAGAHQPAAPRQTDRRELARQLREFWTPPRST</sequence>
<evidence type="ECO:0000313" key="2">
    <source>
        <dbReference type="EMBL" id="MBH9552215.1"/>
    </source>
</evidence>
<proteinExistence type="predicted"/>
<dbReference type="RefSeq" id="WP_198099841.1">
    <property type="nucleotide sequence ID" value="NZ_JAEDAL010000002.1"/>
</dbReference>
<dbReference type="Proteomes" id="UP000620139">
    <property type="component" value="Unassembled WGS sequence"/>
</dbReference>
<dbReference type="EMBL" id="JAEDAL010000002">
    <property type="protein sequence ID" value="MBH9552215.1"/>
    <property type="molecule type" value="Genomic_DNA"/>
</dbReference>
<evidence type="ECO:0000256" key="1">
    <source>
        <dbReference type="SAM" id="MobiDB-lite"/>
    </source>
</evidence>
<feature type="region of interest" description="Disordered" evidence="1">
    <location>
        <begin position="1"/>
        <end position="42"/>
    </location>
</feature>
<dbReference type="AlphaFoldDB" id="A0A931NDG6"/>
<organism evidence="2 3">
    <name type="scientific">Inhella gelatinilytica</name>
    <dbReference type="NCBI Taxonomy" id="2795030"/>
    <lineage>
        <taxon>Bacteria</taxon>
        <taxon>Pseudomonadati</taxon>
        <taxon>Pseudomonadota</taxon>
        <taxon>Betaproteobacteria</taxon>
        <taxon>Burkholderiales</taxon>
        <taxon>Sphaerotilaceae</taxon>
        <taxon>Inhella</taxon>
    </lineage>
</organism>
<name>A0A931NDG6_9BURK</name>
<gene>
    <name evidence="2" type="ORF">I7X43_05050</name>
</gene>
<comment type="caution">
    <text evidence="2">The sequence shown here is derived from an EMBL/GenBank/DDBJ whole genome shotgun (WGS) entry which is preliminary data.</text>
</comment>
<keyword evidence="3" id="KW-1185">Reference proteome</keyword>
<protein>
    <submittedName>
        <fullName evidence="2">Uncharacterized protein</fullName>
    </submittedName>
</protein>
<evidence type="ECO:0000313" key="3">
    <source>
        <dbReference type="Proteomes" id="UP000620139"/>
    </source>
</evidence>
<reference evidence="2" key="1">
    <citation type="submission" date="2020-12" db="EMBL/GenBank/DDBJ databases">
        <title>The genome sequence of Inhella sp. 4Y17.</title>
        <authorList>
            <person name="Liu Y."/>
        </authorList>
    </citation>
    <scope>NUCLEOTIDE SEQUENCE</scope>
    <source>
        <strain evidence="2">4Y10</strain>
    </source>
</reference>